<evidence type="ECO:0000256" key="3">
    <source>
        <dbReference type="ARBA" id="ARBA00023295"/>
    </source>
</evidence>
<dbReference type="Gene3D" id="2.115.10.20">
    <property type="entry name" value="Glycosyl hydrolase domain, family 43"/>
    <property type="match status" value="1"/>
</dbReference>
<dbReference type="Proteomes" id="UP000198412">
    <property type="component" value="Unassembled WGS sequence"/>
</dbReference>
<dbReference type="InterPro" id="IPR013320">
    <property type="entry name" value="ConA-like_dom_sf"/>
</dbReference>
<dbReference type="GO" id="GO:0004553">
    <property type="term" value="F:hydrolase activity, hydrolyzing O-glycosyl compounds"/>
    <property type="evidence" value="ECO:0007669"/>
    <property type="project" value="InterPro"/>
</dbReference>
<keyword evidence="3 6" id="KW-0326">Glycosidase</keyword>
<feature type="signal peptide" evidence="7">
    <location>
        <begin position="1"/>
        <end position="18"/>
    </location>
</feature>
<comment type="similarity">
    <text evidence="1 6">Belongs to the glycosyl hydrolase 43 family.</text>
</comment>
<dbReference type="SUPFAM" id="SSF49899">
    <property type="entry name" value="Concanavalin A-like lectins/glucanases"/>
    <property type="match status" value="1"/>
</dbReference>
<evidence type="ECO:0000313" key="10">
    <source>
        <dbReference type="Proteomes" id="UP000198412"/>
    </source>
</evidence>
<dbReference type="SUPFAM" id="SSF75005">
    <property type="entry name" value="Arabinanase/levansucrase/invertase"/>
    <property type="match status" value="1"/>
</dbReference>
<dbReference type="Pfam" id="PF04616">
    <property type="entry name" value="Glyco_hydro_43"/>
    <property type="match status" value="1"/>
</dbReference>
<dbReference type="AlphaFoldDB" id="A0A238Y9W4"/>
<dbReference type="InterPro" id="IPR006710">
    <property type="entry name" value="Glyco_hydro_43"/>
</dbReference>
<dbReference type="PANTHER" id="PTHR42812:SF12">
    <property type="entry name" value="BETA-XYLOSIDASE-RELATED"/>
    <property type="match status" value="1"/>
</dbReference>
<evidence type="ECO:0000259" key="8">
    <source>
        <dbReference type="Pfam" id="PF17851"/>
    </source>
</evidence>
<dbReference type="Pfam" id="PF17851">
    <property type="entry name" value="GH43_C2"/>
    <property type="match status" value="1"/>
</dbReference>
<evidence type="ECO:0000256" key="5">
    <source>
        <dbReference type="PIRSR" id="PIRSR606710-2"/>
    </source>
</evidence>
<evidence type="ECO:0000256" key="2">
    <source>
        <dbReference type="ARBA" id="ARBA00022801"/>
    </source>
</evidence>
<feature type="site" description="Important for catalytic activity, responsible for pKa modulation of the active site Glu and correct orientation of both the proton donor and substrate" evidence="5">
    <location>
        <position position="155"/>
    </location>
</feature>
<reference evidence="10" key="1">
    <citation type="submission" date="2017-06" db="EMBL/GenBank/DDBJ databases">
        <authorList>
            <person name="Varghese N."/>
            <person name="Submissions S."/>
        </authorList>
    </citation>
    <scope>NUCLEOTIDE SEQUENCE [LARGE SCALE GENOMIC DNA]</scope>
    <source>
        <strain evidence="10">DSM 27993</strain>
    </source>
</reference>
<name>A0A238Y9W4_9FLAO</name>
<keyword evidence="2 6" id="KW-0378">Hydrolase</keyword>
<evidence type="ECO:0000256" key="7">
    <source>
        <dbReference type="SAM" id="SignalP"/>
    </source>
</evidence>
<dbReference type="CDD" id="cd18617">
    <property type="entry name" value="GH43_XynB-like"/>
    <property type="match status" value="1"/>
</dbReference>
<protein>
    <submittedName>
        <fullName evidence="9">Alpha-N-arabinofuranosidase</fullName>
    </submittedName>
</protein>
<dbReference type="InterPro" id="IPR051795">
    <property type="entry name" value="Glycosyl_Hydrlase_43"/>
</dbReference>
<evidence type="ECO:0000256" key="6">
    <source>
        <dbReference type="RuleBase" id="RU361187"/>
    </source>
</evidence>
<keyword evidence="10" id="KW-1185">Reference proteome</keyword>
<evidence type="ECO:0000256" key="4">
    <source>
        <dbReference type="PIRSR" id="PIRSR606710-1"/>
    </source>
</evidence>
<feature type="chain" id="PRO_5012037196" evidence="7">
    <location>
        <begin position="19"/>
        <end position="542"/>
    </location>
</feature>
<dbReference type="GO" id="GO:0005975">
    <property type="term" value="P:carbohydrate metabolic process"/>
    <property type="evidence" value="ECO:0007669"/>
    <property type="project" value="InterPro"/>
</dbReference>
<feature type="active site" description="Proton donor" evidence="4">
    <location>
        <position position="217"/>
    </location>
</feature>
<keyword evidence="7" id="KW-0732">Signal</keyword>
<dbReference type="InterPro" id="IPR041542">
    <property type="entry name" value="GH43_C2"/>
</dbReference>
<dbReference type="InterPro" id="IPR023296">
    <property type="entry name" value="Glyco_hydro_beta-prop_sf"/>
</dbReference>
<accession>A0A238Y9W4</accession>
<dbReference type="EMBL" id="FZNX01000004">
    <property type="protein sequence ID" value="SNR67119.1"/>
    <property type="molecule type" value="Genomic_DNA"/>
</dbReference>
<feature type="active site" description="Proton acceptor" evidence="4">
    <location>
        <position position="46"/>
    </location>
</feature>
<organism evidence="9 10">
    <name type="scientific">Lutibacter flavus</name>
    <dbReference type="NCBI Taxonomy" id="691689"/>
    <lineage>
        <taxon>Bacteria</taxon>
        <taxon>Pseudomonadati</taxon>
        <taxon>Bacteroidota</taxon>
        <taxon>Flavobacteriia</taxon>
        <taxon>Flavobacteriales</taxon>
        <taxon>Flavobacteriaceae</taxon>
        <taxon>Lutibacter</taxon>
    </lineage>
</organism>
<dbReference type="RefSeq" id="WP_217898410.1">
    <property type="nucleotide sequence ID" value="NZ_FZNX01000004.1"/>
</dbReference>
<feature type="domain" description="Beta-xylosidase C-terminal Concanavalin A-like" evidence="8">
    <location>
        <begin position="352"/>
        <end position="539"/>
    </location>
</feature>
<proteinExistence type="inferred from homology"/>
<evidence type="ECO:0000256" key="1">
    <source>
        <dbReference type="ARBA" id="ARBA00009865"/>
    </source>
</evidence>
<sequence>MKTKIIMLLLLCSITLSAQVLDNATAIKTTDITTFKNPILPGYHPDPSICRVGDDYYMVNSTFEWFPGMPIHHSKDLVNWELIGYALHSPEQLSLQEGLDDYMGIFAVSIRYNNGLFYIITTCVNCEKGGNFYMTAKNPAGPWSKPVWLDAPGIDPSLMWDDDGTCYYVGHGNLKEKQEWPDQQGVWAQELDLKQEKLVGKRVQLTHGHANNAVWSEGPHIYKINGKYLLMHAEGGTGYNHATVVHHSDSIFGPYIADQVNPVLAHRNLGKDYPIHSVGHTDLVQTQKGDWWAVMLGKRYVDGYTLLARETFLTPVTFEGQTPIFNPGVGKVLAEDKRPDLPWSPFPIKPARDNFDSGKLDLEWNMLRTPQSDWYALNDEKLELQLRPNTLSELTNPSLIARRIEDFKFTTSLKLDFNSRKSNEKAGMIIYRRSGCHYQFLKEKGALVVIKTLKGVETEVARAPFKGKSVILKASANNLDLQFSYGVTEDAMKLIGNVQNMNVISFEMADGFNGPYIGMYATSSGKTSKAKAVFDWFDYIGK</sequence>
<dbReference type="Gene3D" id="2.60.120.200">
    <property type="match status" value="1"/>
</dbReference>
<gene>
    <name evidence="9" type="ORF">SAMN04488111_2354</name>
</gene>
<evidence type="ECO:0000313" key="9">
    <source>
        <dbReference type="EMBL" id="SNR67119.1"/>
    </source>
</evidence>
<dbReference type="PANTHER" id="PTHR42812">
    <property type="entry name" value="BETA-XYLOSIDASE"/>
    <property type="match status" value="1"/>
</dbReference>